<keyword evidence="3" id="KW-1185">Reference proteome</keyword>
<organism evidence="2 3">
    <name type="scientific">Perkinsus olseni</name>
    <name type="common">Perkinsus atlanticus</name>
    <dbReference type="NCBI Taxonomy" id="32597"/>
    <lineage>
        <taxon>Eukaryota</taxon>
        <taxon>Sar</taxon>
        <taxon>Alveolata</taxon>
        <taxon>Perkinsozoa</taxon>
        <taxon>Perkinsea</taxon>
        <taxon>Perkinsida</taxon>
        <taxon>Perkinsidae</taxon>
        <taxon>Perkinsus</taxon>
    </lineage>
</organism>
<feature type="chain" id="PRO_5029890536" evidence="1">
    <location>
        <begin position="27"/>
        <end position="219"/>
    </location>
</feature>
<evidence type="ECO:0000313" key="2">
    <source>
        <dbReference type="EMBL" id="KAF4756319.1"/>
    </source>
</evidence>
<feature type="non-terminal residue" evidence="2">
    <location>
        <position position="1"/>
    </location>
</feature>
<evidence type="ECO:0000313" key="3">
    <source>
        <dbReference type="Proteomes" id="UP000553632"/>
    </source>
</evidence>
<protein>
    <submittedName>
        <fullName evidence="2">Uncharacterized protein</fullName>
    </submittedName>
</protein>
<feature type="signal peptide" evidence="1">
    <location>
        <begin position="1"/>
        <end position="26"/>
    </location>
</feature>
<gene>
    <name evidence="2" type="ORF">FOZ63_016064</name>
</gene>
<reference evidence="2 3" key="1">
    <citation type="submission" date="2020-04" db="EMBL/GenBank/DDBJ databases">
        <title>Perkinsus olseni comparative genomics.</title>
        <authorList>
            <person name="Bogema D.R."/>
        </authorList>
    </citation>
    <scope>NUCLEOTIDE SEQUENCE [LARGE SCALE GENOMIC DNA]</scope>
    <source>
        <strain evidence="2 3">ATCC PRA-207</strain>
    </source>
</reference>
<dbReference type="Proteomes" id="UP000553632">
    <property type="component" value="Unassembled WGS sequence"/>
</dbReference>
<name>A0A7J6UGD2_PEROL</name>
<proteinExistence type="predicted"/>
<accession>A0A7J6UGD2</accession>
<comment type="caution">
    <text evidence="2">The sequence shown here is derived from an EMBL/GenBank/DDBJ whole genome shotgun (WGS) entry which is preliminary data.</text>
</comment>
<sequence>MRSRLRPASLLQRLCSLPLLLLGVMALKRPRDHRNEWEPIIRQATANVDLTPYANGRGVVNYYLADKAREGRVHHVVVLCEPDKWEDAQYYDGSTKDPVYRWDVPMPLSPATIFSLVVIDEALEVSECIPDPKDTGGGKPEKRDWLCIEKYPSVMLLPPHGPPLEPSCTSLSPLSRIPTWYTDRNPPEWCRYNWYERRQTCWCLPGYYRDSPKDTYHKP</sequence>
<evidence type="ECO:0000256" key="1">
    <source>
        <dbReference type="SAM" id="SignalP"/>
    </source>
</evidence>
<dbReference type="EMBL" id="JABANO010003764">
    <property type="protein sequence ID" value="KAF4756319.1"/>
    <property type="molecule type" value="Genomic_DNA"/>
</dbReference>
<dbReference type="AlphaFoldDB" id="A0A7J6UGD2"/>
<keyword evidence="1" id="KW-0732">Signal</keyword>